<feature type="region of interest" description="Disordered" evidence="2">
    <location>
        <begin position="597"/>
        <end position="624"/>
    </location>
</feature>
<dbReference type="Gene3D" id="2.70.150.10">
    <property type="entry name" value="Calcium-transporting ATPase, cytoplasmic transduction domain A"/>
    <property type="match status" value="1"/>
</dbReference>
<feature type="domain" description="P-type ATPase A" evidence="4">
    <location>
        <begin position="335"/>
        <end position="410"/>
    </location>
</feature>
<dbReference type="Gene3D" id="3.40.50.1000">
    <property type="entry name" value="HAD superfamily/HAD-like"/>
    <property type="match status" value="1"/>
</dbReference>
<dbReference type="SUPFAM" id="SSF81653">
    <property type="entry name" value="Calcium ATPase, transduction domain A"/>
    <property type="match status" value="1"/>
</dbReference>
<feature type="transmembrane region" description="Helical" evidence="3">
    <location>
        <begin position="783"/>
        <end position="810"/>
    </location>
</feature>
<evidence type="ECO:0000313" key="5">
    <source>
        <dbReference type="EMBL" id="APW61273.1"/>
    </source>
</evidence>
<protein>
    <submittedName>
        <fullName evidence="5">Copper-exporting P-type ATPase A</fullName>
        <ecNumber evidence="5">3.6.3.54</ecNumber>
    </submittedName>
</protein>
<dbReference type="InterPro" id="IPR008250">
    <property type="entry name" value="ATPase_P-typ_transduc_dom_A_sf"/>
</dbReference>
<accession>A0A1U7CQW9</accession>
<dbReference type="Pfam" id="PF00122">
    <property type="entry name" value="E1-E2_ATPase"/>
    <property type="match status" value="1"/>
</dbReference>
<dbReference type="Gene3D" id="3.40.1110.10">
    <property type="entry name" value="Calcium-transporting ATPase, cytoplasmic domain N"/>
    <property type="match status" value="1"/>
</dbReference>
<dbReference type="InterPro" id="IPR023214">
    <property type="entry name" value="HAD_sf"/>
</dbReference>
<dbReference type="GO" id="GO:0022857">
    <property type="term" value="F:transmembrane transporter activity"/>
    <property type="evidence" value="ECO:0007669"/>
    <property type="project" value="TreeGrafter"/>
</dbReference>
<dbReference type="STRING" id="1387353.BSF38_02785"/>
<name>A0A1U7CQW9_9BACT</name>
<dbReference type="PANTHER" id="PTHR48085">
    <property type="entry name" value="CADMIUM/ZINC-TRANSPORTING ATPASE HMA2-RELATED"/>
    <property type="match status" value="1"/>
</dbReference>
<dbReference type="RefSeq" id="WP_076346502.1">
    <property type="nucleotide sequence ID" value="NZ_CP019082.1"/>
</dbReference>
<dbReference type="GO" id="GO:0000166">
    <property type="term" value="F:nucleotide binding"/>
    <property type="evidence" value="ECO:0007669"/>
    <property type="project" value="InterPro"/>
</dbReference>
<dbReference type="EMBL" id="CP019082">
    <property type="protein sequence ID" value="APW61273.1"/>
    <property type="molecule type" value="Genomic_DNA"/>
</dbReference>
<dbReference type="EC" id="3.6.3.54" evidence="5"/>
<dbReference type="InterPro" id="IPR059000">
    <property type="entry name" value="ATPase_P-type_domA"/>
</dbReference>
<dbReference type="GO" id="GO:0016787">
    <property type="term" value="F:hydrolase activity"/>
    <property type="evidence" value="ECO:0007669"/>
    <property type="project" value="UniProtKB-KW"/>
</dbReference>
<keyword evidence="5" id="KW-0378">Hydrolase</keyword>
<evidence type="ECO:0000256" key="1">
    <source>
        <dbReference type="ARBA" id="ARBA00006024"/>
    </source>
</evidence>
<dbReference type="KEGG" id="pbor:BSF38_02785"/>
<dbReference type="AlphaFoldDB" id="A0A1U7CQW9"/>
<evidence type="ECO:0000256" key="3">
    <source>
        <dbReference type="SAM" id="Phobius"/>
    </source>
</evidence>
<dbReference type="OrthoDB" id="9813266at2"/>
<evidence type="ECO:0000259" key="4">
    <source>
        <dbReference type="Pfam" id="PF00122"/>
    </source>
</evidence>
<keyword evidence="3" id="KW-0812">Transmembrane</keyword>
<reference evidence="6" key="1">
    <citation type="submission" date="2016-12" db="EMBL/GenBank/DDBJ databases">
        <title>Comparative genomics of four Isosphaeraceae planctomycetes: a common pool of plasmids and glycoside hydrolase genes.</title>
        <authorList>
            <person name="Ivanova A."/>
        </authorList>
    </citation>
    <scope>NUCLEOTIDE SEQUENCE [LARGE SCALE GENOMIC DNA]</scope>
    <source>
        <strain evidence="6">PX4</strain>
    </source>
</reference>
<dbReference type="Proteomes" id="UP000186309">
    <property type="component" value="Chromosome"/>
</dbReference>
<dbReference type="GO" id="GO:0016020">
    <property type="term" value="C:membrane"/>
    <property type="evidence" value="ECO:0007669"/>
    <property type="project" value="TreeGrafter"/>
</dbReference>
<sequence>MVVDAAQSASANPSSPIDVVWSDRTLTLRDEDLFGMRASALSEQFLRRVFHVEDVRSVEVDRSQATALVRYKPGRRGAVDMLQRMATAIRSAATESTLDLIAPDPASPKWTLHRCHDLISSWEVASDRPGLARLRHAAMSADPAFAVRIAHQAEKLQGVLHIRRGLLTDDLTIRFDPSRTRVERLVRELELAAREGHDSDAGLTEASYKEAAAPSPVKFGAANAAIALATVSDFVLPAAWPVTAALLIGTNLRTFGQAARQVSEGRVGLPVLYTGIAAATLATNRFLPWATMSWMMRYWKHRSHEQSAAAQRGLLGEVVHRQPFARLAAGVGVEISAPVHGLGPGDVVLVGAGERIPIDGKIVRGHALVDERIVRGVSGRSRKKPDDLVHAGSIVTAGEIGVEVGAAGRGERSRATLLARATTAATRAGAHAQTQATAGQRFAERAVVPTLATAGLGLLVGGAPTALAVMRTDYASGPGHASSIENLQAIAQCVREGIVVRDPDALGRLLDVDVFLIDHHPALEATEPEIASVRVFPGHSEYQVLRFAASALHDLDDERSPALRAACEARRIPPLEGVAIEYGGDLTLRVEDQTVKVGNLGGDLPEPPAGPPERDDETDSPAAAPLDSLMVGVDGQIAGLIHFRRSSRLTAAAAIHELRGCSERSLAIGLISERADARLGRLADAMGVDFHEAGLSNDDVAHLIRACRKRGLTIAYVGDCLARPAAAREADLAIGLDARDLLDLDCNPAVAVFLQPDLDKLAALYDVAGSQLEGMRAAQSSALLPNLFCVAGAFLLGFTSMTTVIVTNLATYSTYARNASAIRGLEHRLSQFTPRRRSRRARPDAPRTP</sequence>
<dbReference type="InterPro" id="IPR023299">
    <property type="entry name" value="ATPase_P-typ_cyto_dom_N"/>
</dbReference>
<gene>
    <name evidence="5" type="primary">copA</name>
    <name evidence="5" type="ORF">BSF38_02785</name>
</gene>
<evidence type="ECO:0000256" key="2">
    <source>
        <dbReference type="SAM" id="MobiDB-lite"/>
    </source>
</evidence>
<evidence type="ECO:0000313" key="6">
    <source>
        <dbReference type="Proteomes" id="UP000186309"/>
    </source>
</evidence>
<keyword evidence="3" id="KW-0472">Membrane</keyword>
<keyword evidence="6" id="KW-1185">Reference proteome</keyword>
<dbReference type="InterPro" id="IPR051014">
    <property type="entry name" value="Cation_Transport_ATPase_IB"/>
</dbReference>
<proteinExistence type="inferred from homology"/>
<organism evidence="5 6">
    <name type="scientific">Paludisphaera borealis</name>
    <dbReference type="NCBI Taxonomy" id="1387353"/>
    <lineage>
        <taxon>Bacteria</taxon>
        <taxon>Pseudomonadati</taxon>
        <taxon>Planctomycetota</taxon>
        <taxon>Planctomycetia</taxon>
        <taxon>Isosphaerales</taxon>
        <taxon>Isosphaeraceae</taxon>
        <taxon>Paludisphaera</taxon>
    </lineage>
</organism>
<keyword evidence="3" id="KW-1133">Transmembrane helix</keyword>
<comment type="similarity">
    <text evidence="1">Belongs to the cation transport ATPase (P-type) (TC 3.A.3) family. Type IB subfamily.</text>
</comment>